<dbReference type="GeneID" id="81364219"/>
<gene>
    <name evidence="1" type="ORF">N7509_000602</name>
</gene>
<name>A0A9X0BEC2_9EURO</name>
<sequence length="164" mass="18445">MASETVEHPVLHSVLGTPLYGGGGKESLVAWHTTAINVNNFTSSTHHDQALSNVLSTTTHHQHNRVPIKPSTHNQLFTQFHLTQLPGQFRRSIQTQTTAVEPTSIQTVTPPDSRFQDKVISTEVRQTRHKNRVNQQSLHTDAIEHATRYDFENNNTPYPLLPCP</sequence>
<keyword evidence="2" id="KW-1185">Reference proteome</keyword>
<proteinExistence type="predicted"/>
<evidence type="ECO:0000313" key="2">
    <source>
        <dbReference type="Proteomes" id="UP001147747"/>
    </source>
</evidence>
<dbReference type="EMBL" id="JAPZBU010000003">
    <property type="protein sequence ID" value="KAJ5413975.1"/>
    <property type="molecule type" value="Genomic_DNA"/>
</dbReference>
<accession>A0A9X0BEC2</accession>
<organism evidence="1 2">
    <name type="scientific">Penicillium cosmopolitanum</name>
    <dbReference type="NCBI Taxonomy" id="1131564"/>
    <lineage>
        <taxon>Eukaryota</taxon>
        <taxon>Fungi</taxon>
        <taxon>Dikarya</taxon>
        <taxon>Ascomycota</taxon>
        <taxon>Pezizomycotina</taxon>
        <taxon>Eurotiomycetes</taxon>
        <taxon>Eurotiomycetidae</taxon>
        <taxon>Eurotiales</taxon>
        <taxon>Aspergillaceae</taxon>
        <taxon>Penicillium</taxon>
    </lineage>
</organism>
<dbReference type="AlphaFoldDB" id="A0A9X0BEC2"/>
<reference evidence="1" key="2">
    <citation type="journal article" date="2023" name="IMA Fungus">
        <title>Comparative genomic study of the Penicillium genus elucidates a diverse pangenome and 15 lateral gene transfer events.</title>
        <authorList>
            <person name="Petersen C."/>
            <person name="Sorensen T."/>
            <person name="Nielsen M.R."/>
            <person name="Sondergaard T.E."/>
            <person name="Sorensen J.L."/>
            <person name="Fitzpatrick D.A."/>
            <person name="Frisvad J.C."/>
            <person name="Nielsen K.L."/>
        </authorList>
    </citation>
    <scope>NUCLEOTIDE SEQUENCE</scope>
    <source>
        <strain evidence="1">IBT 29677</strain>
    </source>
</reference>
<evidence type="ECO:0000313" key="1">
    <source>
        <dbReference type="EMBL" id="KAJ5413975.1"/>
    </source>
</evidence>
<dbReference type="RefSeq" id="XP_056493821.1">
    <property type="nucleotide sequence ID" value="XM_056625239.1"/>
</dbReference>
<protein>
    <submittedName>
        <fullName evidence="1">Uncharacterized protein</fullName>
    </submittedName>
</protein>
<comment type="caution">
    <text evidence="1">The sequence shown here is derived from an EMBL/GenBank/DDBJ whole genome shotgun (WGS) entry which is preliminary data.</text>
</comment>
<dbReference type="Proteomes" id="UP001147747">
    <property type="component" value="Unassembled WGS sequence"/>
</dbReference>
<reference evidence="1" key="1">
    <citation type="submission" date="2022-12" db="EMBL/GenBank/DDBJ databases">
        <authorList>
            <person name="Petersen C."/>
        </authorList>
    </citation>
    <scope>NUCLEOTIDE SEQUENCE</scope>
    <source>
        <strain evidence="1">IBT 29677</strain>
    </source>
</reference>